<dbReference type="CDD" id="cd00293">
    <property type="entry name" value="USP-like"/>
    <property type="match status" value="1"/>
</dbReference>
<proteinExistence type="inferred from homology"/>
<dbReference type="InterPro" id="IPR006016">
    <property type="entry name" value="UspA"/>
</dbReference>
<sequence>MTTFVLATNSVHTSALLCDYLDDRLQEGDVVHAVNSLRGGDATSSADVRDGEDALNAVGARLGATADVETHQFVRENSPAEDIVGYAEQIDADEIVLGVRKRNPTSKVVFGSVAQDILLNANRPMVVVPREEV</sequence>
<dbReference type="OrthoDB" id="281037at2157"/>
<keyword evidence="4" id="KW-1185">Reference proteome</keyword>
<reference evidence="4" key="1">
    <citation type="submission" date="2016-10" db="EMBL/GenBank/DDBJ databases">
        <authorList>
            <person name="Varghese N."/>
            <person name="Submissions S."/>
        </authorList>
    </citation>
    <scope>NUCLEOTIDE SEQUENCE [LARGE SCALE GENOMIC DNA]</scope>
    <source>
        <strain evidence="4">CGMCC 1.10121</strain>
    </source>
</reference>
<dbReference type="SUPFAM" id="SSF52402">
    <property type="entry name" value="Adenine nucleotide alpha hydrolases-like"/>
    <property type="match status" value="1"/>
</dbReference>
<evidence type="ECO:0000313" key="4">
    <source>
        <dbReference type="Proteomes" id="UP000199126"/>
    </source>
</evidence>
<evidence type="ECO:0000313" key="3">
    <source>
        <dbReference type="EMBL" id="SEO27738.1"/>
    </source>
</evidence>
<dbReference type="Proteomes" id="UP000199126">
    <property type="component" value="Unassembled WGS sequence"/>
</dbReference>
<dbReference type="AlphaFoldDB" id="A0A1H8NE42"/>
<comment type="similarity">
    <text evidence="1">Belongs to the universal stress protein A family.</text>
</comment>
<dbReference type="RefSeq" id="WP_089820844.1">
    <property type="nucleotide sequence ID" value="NZ_FODV01000001.1"/>
</dbReference>
<dbReference type="PANTHER" id="PTHR46268:SF6">
    <property type="entry name" value="UNIVERSAL STRESS PROTEIN UP12"/>
    <property type="match status" value="1"/>
</dbReference>
<evidence type="ECO:0000256" key="1">
    <source>
        <dbReference type="ARBA" id="ARBA00008791"/>
    </source>
</evidence>
<dbReference type="Pfam" id="PF00582">
    <property type="entry name" value="Usp"/>
    <property type="match status" value="1"/>
</dbReference>
<dbReference type="PANTHER" id="PTHR46268">
    <property type="entry name" value="STRESS RESPONSE PROTEIN NHAX"/>
    <property type="match status" value="1"/>
</dbReference>
<protein>
    <submittedName>
        <fullName evidence="3">Universal stress protein family protein</fullName>
    </submittedName>
</protein>
<name>A0A1H8NE42_9EURY</name>
<organism evidence="3 4">
    <name type="scientific">Halogranum amylolyticum</name>
    <dbReference type="NCBI Taxonomy" id="660520"/>
    <lineage>
        <taxon>Archaea</taxon>
        <taxon>Methanobacteriati</taxon>
        <taxon>Methanobacteriota</taxon>
        <taxon>Stenosarchaea group</taxon>
        <taxon>Halobacteria</taxon>
        <taxon>Halobacteriales</taxon>
        <taxon>Haloferacaceae</taxon>
    </lineage>
</organism>
<evidence type="ECO:0000259" key="2">
    <source>
        <dbReference type="Pfam" id="PF00582"/>
    </source>
</evidence>
<dbReference type="InterPro" id="IPR014729">
    <property type="entry name" value="Rossmann-like_a/b/a_fold"/>
</dbReference>
<dbReference type="Gene3D" id="3.40.50.620">
    <property type="entry name" value="HUPs"/>
    <property type="match status" value="1"/>
</dbReference>
<feature type="domain" description="UspA" evidence="2">
    <location>
        <begin position="41"/>
        <end position="129"/>
    </location>
</feature>
<dbReference type="EMBL" id="FODV01000001">
    <property type="protein sequence ID" value="SEO27738.1"/>
    <property type="molecule type" value="Genomic_DNA"/>
</dbReference>
<accession>A0A1H8NE42</accession>
<gene>
    <name evidence="3" type="ORF">SAMN04487948_101482</name>
</gene>